<dbReference type="Gene3D" id="2.160.10.10">
    <property type="entry name" value="Hexapeptide repeat proteins"/>
    <property type="match status" value="1"/>
</dbReference>
<comment type="caution">
    <text evidence="7">The sequence shown here is derived from an EMBL/GenBank/DDBJ whole genome shotgun (WGS) entry which is preliminary data.</text>
</comment>
<dbReference type="InterPro" id="IPR001451">
    <property type="entry name" value="Hexapep"/>
</dbReference>
<dbReference type="InterPro" id="IPR039369">
    <property type="entry name" value="LacA-like"/>
</dbReference>
<name>A0A3B0C9D9_9FLAO</name>
<evidence type="ECO:0000313" key="8">
    <source>
        <dbReference type="Proteomes" id="UP000276603"/>
    </source>
</evidence>
<accession>A0A3B0C9D9</accession>
<reference evidence="7 8" key="1">
    <citation type="submission" date="2018-10" db="EMBL/GenBank/DDBJ databases">
        <title>Ulvibacterium marinum gen. nov., sp. nov., a novel marine bacterium of the family Flavobacteriaceae, isolated from a culture of the green alga Ulva prolifera.</title>
        <authorList>
            <person name="Zhang Z."/>
        </authorList>
    </citation>
    <scope>NUCLEOTIDE SEQUENCE [LARGE SCALE GENOMIC DNA]</scope>
    <source>
        <strain evidence="7 8">CCMM003</strain>
    </source>
</reference>
<gene>
    <name evidence="7" type="ORF">D7Z94_00455</name>
</gene>
<sequence length="186" mass="20665">MTEKEKMIKGLPYDPYDKELVTGRRNAHRLLREIAGIPEDKERQRKHFFKELFAETGSKFFIENPFICDYGFNIHWGENAYANFGCIILDAAPVYIGKNVMLAPSVKIFTATHPLEYKERNSGIEFAKSVRIGDNVWIGGGAIINPGVTIGENSVIGSGGVVVKDIPENVVAVGNPCKVLKSIENH</sequence>
<dbReference type="AlphaFoldDB" id="A0A3B0C9D9"/>
<dbReference type="PANTHER" id="PTHR43017">
    <property type="entry name" value="GALACTOSIDE O-ACETYLTRANSFERASE"/>
    <property type="match status" value="1"/>
</dbReference>
<keyword evidence="3" id="KW-0677">Repeat</keyword>
<protein>
    <recommendedName>
        <fullName evidence="5">Acetyltransferase</fullName>
        <ecNumber evidence="5">2.3.1.-</ecNumber>
    </recommendedName>
</protein>
<evidence type="ECO:0000256" key="1">
    <source>
        <dbReference type="ARBA" id="ARBA00007274"/>
    </source>
</evidence>
<organism evidence="7 8">
    <name type="scientific">Ulvibacterium marinum</name>
    <dbReference type="NCBI Taxonomy" id="2419782"/>
    <lineage>
        <taxon>Bacteria</taxon>
        <taxon>Pseudomonadati</taxon>
        <taxon>Bacteroidota</taxon>
        <taxon>Flavobacteriia</taxon>
        <taxon>Flavobacteriales</taxon>
        <taxon>Flavobacteriaceae</taxon>
        <taxon>Ulvibacterium</taxon>
    </lineage>
</organism>
<evidence type="ECO:0000256" key="4">
    <source>
        <dbReference type="ARBA" id="ARBA00023315"/>
    </source>
</evidence>
<dbReference type="EMBL" id="RBCJ01000001">
    <property type="protein sequence ID" value="RKN82362.1"/>
    <property type="molecule type" value="Genomic_DNA"/>
</dbReference>
<dbReference type="FunFam" id="2.160.10.10:FF:000008">
    <property type="entry name" value="Maltose O-acetyltransferase"/>
    <property type="match status" value="1"/>
</dbReference>
<evidence type="ECO:0000256" key="3">
    <source>
        <dbReference type="ARBA" id="ARBA00022737"/>
    </source>
</evidence>
<evidence type="ECO:0000256" key="5">
    <source>
        <dbReference type="RuleBase" id="RU367021"/>
    </source>
</evidence>
<dbReference type="GO" id="GO:0008870">
    <property type="term" value="F:galactoside O-acetyltransferase activity"/>
    <property type="evidence" value="ECO:0007669"/>
    <property type="project" value="TreeGrafter"/>
</dbReference>
<dbReference type="EC" id="2.3.1.-" evidence="5"/>
<dbReference type="SUPFAM" id="SSF51161">
    <property type="entry name" value="Trimeric LpxA-like enzymes"/>
    <property type="match status" value="1"/>
</dbReference>
<dbReference type="Proteomes" id="UP000276603">
    <property type="component" value="Unassembled WGS sequence"/>
</dbReference>
<dbReference type="InterPro" id="IPR011004">
    <property type="entry name" value="Trimer_LpxA-like_sf"/>
</dbReference>
<evidence type="ECO:0000313" key="7">
    <source>
        <dbReference type="EMBL" id="RKN82362.1"/>
    </source>
</evidence>
<keyword evidence="8" id="KW-1185">Reference proteome</keyword>
<comment type="similarity">
    <text evidence="1 5">Belongs to the transferase hexapeptide repeat family.</text>
</comment>
<dbReference type="OrthoDB" id="9812571at2"/>
<evidence type="ECO:0000259" key="6">
    <source>
        <dbReference type="SMART" id="SM01266"/>
    </source>
</evidence>
<dbReference type="InterPro" id="IPR024688">
    <property type="entry name" value="Mac_dom"/>
</dbReference>
<proteinExistence type="inferred from homology"/>
<keyword evidence="4 5" id="KW-0012">Acyltransferase</keyword>
<dbReference type="CDD" id="cd03357">
    <property type="entry name" value="LbH_MAT_GAT"/>
    <property type="match status" value="1"/>
</dbReference>
<feature type="domain" description="Maltose/galactoside acetyltransferase" evidence="6">
    <location>
        <begin position="4"/>
        <end position="58"/>
    </location>
</feature>
<dbReference type="Pfam" id="PF12464">
    <property type="entry name" value="Mac"/>
    <property type="match status" value="1"/>
</dbReference>
<keyword evidence="2 5" id="KW-0808">Transferase</keyword>
<evidence type="ECO:0000256" key="2">
    <source>
        <dbReference type="ARBA" id="ARBA00022679"/>
    </source>
</evidence>
<dbReference type="Pfam" id="PF00132">
    <property type="entry name" value="Hexapep"/>
    <property type="match status" value="1"/>
</dbReference>
<dbReference type="PANTHER" id="PTHR43017:SF1">
    <property type="entry name" value="ACETYLTRANSFERASE YJL218W-RELATED"/>
    <property type="match status" value="1"/>
</dbReference>
<dbReference type="SMART" id="SM01266">
    <property type="entry name" value="Mac"/>
    <property type="match status" value="1"/>
</dbReference>